<protein>
    <submittedName>
        <fullName evidence="3">Glycosyltransferase family 1 protein</fullName>
    </submittedName>
</protein>
<dbReference type="InterPro" id="IPR001296">
    <property type="entry name" value="Glyco_trans_1"/>
</dbReference>
<reference evidence="3 4" key="1">
    <citation type="submission" date="2018-02" db="EMBL/GenBank/DDBJ databases">
        <title>The draft genome of Sphingobacterium sp. 5JN-11.</title>
        <authorList>
            <person name="Liu L."/>
            <person name="Li L."/>
            <person name="Liang L."/>
            <person name="Zhang X."/>
            <person name="Wang T."/>
        </authorList>
    </citation>
    <scope>NUCLEOTIDE SEQUENCE [LARGE SCALE GENOMIC DNA]</scope>
    <source>
        <strain evidence="3 4">5JN-11</strain>
    </source>
</reference>
<evidence type="ECO:0000313" key="4">
    <source>
        <dbReference type="Proteomes" id="UP000239711"/>
    </source>
</evidence>
<evidence type="ECO:0000259" key="2">
    <source>
        <dbReference type="Pfam" id="PF13439"/>
    </source>
</evidence>
<comment type="caution">
    <text evidence="3">The sequence shown here is derived from an EMBL/GenBank/DDBJ whole genome shotgun (WGS) entry which is preliminary data.</text>
</comment>
<dbReference type="Pfam" id="PF00534">
    <property type="entry name" value="Glycos_transf_1"/>
    <property type="match status" value="1"/>
</dbReference>
<dbReference type="GO" id="GO:0016757">
    <property type="term" value="F:glycosyltransferase activity"/>
    <property type="evidence" value="ECO:0007669"/>
    <property type="project" value="InterPro"/>
</dbReference>
<name>A0A2S9J3E4_9SPHI</name>
<dbReference type="SUPFAM" id="SSF53756">
    <property type="entry name" value="UDP-Glycosyltransferase/glycogen phosphorylase"/>
    <property type="match status" value="1"/>
</dbReference>
<feature type="domain" description="Glycosyltransferase subfamily 4-like N-terminal" evidence="2">
    <location>
        <begin position="34"/>
        <end position="222"/>
    </location>
</feature>
<keyword evidence="4" id="KW-1185">Reference proteome</keyword>
<accession>A0A2S9J3E4</accession>
<dbReference type="OrthoDB" id="9787111at2"/>
<evidence type="ECO:0000313" key="3">
    <source>
        <dbReference type="EMBL" id="PRD47297.1"/>
    </source>
</evidence>
<organism evidence="3 4">
    <name type="scientific">Sphingobacterium haloxyli</name>
    <dbReference type="NCBI Taxonomy" id="2100533"/>
    <lineage>
        <taxon>Bacteria</taxon>
        <taxon>Pseudomonadati</taxon>
        <taxon>Bacteroidota</taxon>
        <taxon>Sphingobacteriia</taxon>
        <taxon>Sphingobacteriales</taxon>
        <taxon>Sphingobacteriaceae</taxon>
        <taxon>Sphingobacterium</taxon>
    </lineage>
</organism>
<dbReference type="Pfam" id="PF13439">
    <property type="entry name" value="Glyco_transf_4"/>
    <property type="match status" value="1"/>
</dbReference>
<feature type="domain" description="Glycosyl transferase family 1" evidence="1">
    <location>
        <begin position="228"/>
        <end position="375"/>
    </location>
</feature>
<proteinExistence type="predicted"/>
<dbReference type="RefSeq" id="WP_105717011.1">
    <property type="nucleotide sequence ID" value="NZ_PVBQ01000007.1"/>
</dbReference>
<dbReference type="PANTHER" id="PTHR12526">
    <property type="entry name" value="GLYCOSYLTRANSFERASE"/>
    <property type="match status" value="1"/>
</dbReference>
<dbReference type="InterPro" id="IPR028098">
    <property type="entry name" value="Glyco_trans_4-like_N"/>
</dbReference>
<sequence>MIREDKDKMGNTIFVETQWHMRILVIHNFYQHAGGEDTVFRQEVEELKKKHTVKTITFNNKKGWRGALQFLAYPCNIYATRKVNKFIKRFAPDIVHIHNLYYAAGPAVIRAVKKQDIPVVITLHNFRLLCPSATLFFQGKRYVDSISKSFPWKGIRLGVLDHSPVKTFWIVLTHFLHWRLGTWQSVDRFITLTDFAKQLFLSAGKNFAPEQFIVKPNFVDLSIDGLHTGNYYLFVGRLSSEKGIIPLIESLKGSDKILKIVGEGPLTDKVRTMVKTCDNIALLGPKNKQETMQLLVNSKALIVPSVCYEGAVPLTILEGMATHTPVLASNVGAIPSAVIPDKTGWLFDPYQSESVLFAIQKFENSDKKDDIVKNAYILYKENFTKTAVMNQLTDLYEKTIKT</sequence>
<dbReference type="Gene3D" id="3.40.50.2000">
    <property type="entry name" value="Glycogen Phosphorylase B"/>
    <property type="match status" value="2"/>
</dbReference>
<dbReference type="EMBL" id="PVBQ01000007">
    <property type="protein sequence ID" value="PRD47297.1"/>
    <property type="molecule type" value="Genomic_DNA"/>
</dbReference>
<keyword evidence="3" id="KW-0808">Transferase</keyword>
<dbReference type="AlphaFoldDB" id="A0A2S9J3E4"/>
<dbReference type="CDD" id="cd03801">
    <property type="entry name" value="GT4_PimA-like"/>
    <property type="match status" value="1"/>
</dbReference>
<dbReference type="Proteomes" id="UP000239711">
    <property type="component" value="Unassembled WGS sequence"/>
</dbReference>
<evidence type="ECO:0000259" key="1">
    <source>
        <dbReference type="Pfam" id="PF00534"/>
    </source>
</evidence>
<gene>
    <name evidence="3" type="ORF">C5745_10750</name>
</gene>